<organism evidence="2">
    <name type="scientific">Hemiselmis andersenii</name>
    <name type="common">Cryptophyte alga</name>
    <dbReference type="NCBI Taxonomy" id="464988"/>
    <lineage>
        <taxon>Eukaryota</taxon>
        <taxon>Cryptophyceae</taxon>
        <taxon>Cryptomonadales</taxon>
        <taxon>Hemiselmidaceae</taxon>
        <taxon>Hemiselmis</taxon>
    </lineage>
</organism>
<name>A0A7S1EFN0_HEMAN</name>
<proteinExistence type="predicted"/>
<evidence type="ECO:0000313" key="2">
    <source>
        <dbReference type="EMBL" id="CAD8974408.1"/>
    </source>
</evidence>
<sequence length="153" mass="16275">MGKILSQMAKWSENIELLVGVMMTTCLALLLLSMSAYNYPSWYGGKEKHVHSLIPAGLGMLIGLSSFGVRVEKARKAAAHIAVLCGMAGIGGAVPGLMKLPKILAGDKTVAKPDAARIQAVMFVVCVPFVVFSVAWFVSNRRAQKAKEAGKGK</sequence>
<feature type="transmembrane region" description="Helical" evidence="1">
    <location>
        <begin position="49"/>
        <end position="69"/>
    </location>
</feature>
<keyword evidence="1" id="KW-0472">Membrane</keyword>
<keyword evidence="1" id="KW-1133">Transmembrane helix</keyword>
<feature type="transmembrane region" description="Helical" evidence="1">
    <location>
        <begin position="15"/>
        <end position="37"/>
    </location>
</feature>
<reference evidence="2" key="1">
    <citation type="submission" date="2021-01" db="EMBL/GenBank/DDBJ databases">
        <authorList>
            <person name="Corre E."/>
            <person name="Pelletier E."/>
            <person name="Niang G."/>
            <person name="Scheremetjew M."/>
            <person name="Finn R."/>
            <person name="Kale V."/>
            <person name="Holt S."/>
            <person name="Cochrane G."/>
            <person name="Meng A."/>
            <person name="Brown T."/>
            <person name="Cohen L."/>
        </authorList>
    </citation>
    <scope>NUCLEOTIDE SEQUENCE</scope>
    <source>
        <strain evidence="2">CCMP644</strain>
    </source>
</reference>
<evidence type="ECO:0000256" key="1">
    <source>
        <dbReference type="SAM" id="Phobius"/>
    </source>
</evidence>
<feature type="transmembrane region" description="Helical" evidence="1">
    <location>
        <begin position="118"/>
        <end position="138"/>
    </location>
</feature>
<gene>
    <name evidence="2" type="ORF">HAND00432_LOCUS25410</name>
</gene>
<feature type="transmembrane region" description="Helical" evidence="1">
    <location>
        <begin position="81"/>
        <end position="98"/>
    </location>
</feature>
<accession>A0A7S1EFN0</accession>
<dbReference type="AlphaFoldDB" id="A0A7S1EFN0"/>
<protein>
    <submittedName>
        <fullName evidence="2">Uncharacterized protein</fullName>
    </submittedName>
</protein>
<dbReference type="EMBL" id="HBFX01042244">
    <property type="protein sequence ID" value="CAD8974408.1"/>
    <property type="molecule type" value="Transcribed_RNA"/>
</dbReference>
<keyword evidence="1" id="KW-0812">Transmembrane</keyword>